<evidence type="ECO:0000313" key="12">
    <source>
        <dbReference type="Proteomes" id="UP001627154"/>
    </source>
</evidence>
<keyword evidence="12" id="KW-1185">Reference proteome</keyword>
<keyword evidence="2" id="KW-0349">Heme</keyword>
<evidence type="ECO:0000256" key="6">
    <source>
        <dbReference type="ARBA" id="ARBA00022833"/>
    </source>
</evidence>
<accession>A0ABD2WGN8</accession>
<dbReference type="SMART" id="SM00355">
    <property type="entry name" value="ZnF_C2H2"/>
    <property type="match status" value="4"/>
</dbReference>
<evidence type="ECO:0000259" key="10">
    <source>
        <dbReference type="PROSITE" id="PS50157"/>
    </source>
</evidence>
<dbReference type="GO" id="GO:0008270">
    <property type="term" value="F:zinc ion binding"/>
    <property type="evidence" value="ECO:0007669"/>
    <property type="project" value="UniProtKB-KW"/>
</dbReference>
<dbReference type="AlphaFoldDB" id="A0ABD2WGN8"/>
<reference evidence="11 12" key="1">
    <citation type="journal article" date="2024" name="bioRxiv">
        <title>A reference genome for Trichogramma kaykai: A tiny desert-dwelling parasitoid wasp with competing sex-ratio distorters.</title>
        <authorList>
            <person name="Culotta J."/>
            <person name="Lindsey A.R."/>
        </authorList>
    </citation>
    <scope>NUCLEOTIDE SEQUENCE [LARGE SCALE GENOMIC DNA]</scope>
    <source>
        <strain evidence="11 12">KSX58</strain>
    </source>
</reference>
<evidence type="ECO:0000256" key="8">
    <source>
        <dbReference type="ARBA" id="ARBA00023004"/>
    </source>
</evidence>
<keyword evidence="6" id="KW-0862">Zinc</keyword>
<feature type="domain" description="C2H2-type" evidence="10">
    <location>
        <begin position="264"/>
        <end position="292"/>
    </location>
</feature>
<dbReference type="Pfam" id="PF02085">
    <property type="entry name" value="Cytochrom_CIII"/>
    <property type="match status" value="1"/>
</dbReference>
<feature type="domain" description="C2H2-type" evidence="10">
    <location>
        <begin position="206"/>
        <end position="234"/>
    </location>
</feature>
<comment type="caution">
    <text evidence="11">The sequence shown here is derived from an EMBL/GenBank/DDBJ whole genome shotgun (WGS) entry which is preliminary data.</text>
</comment>
<dbReference type="SUPFAM" id="SSF57667">
    <property type="entry name" value="beta-beta-alpha zinc fingers"/>
    <property type="match status" value="3"/>
</dbReference>
<dbReference type="PROSITE" id="PS50157">
    <property type="entry name" value="ZINC_FINGER_C2H2_2"/>
    <property type="match status" value="4"/>
</dbReference>
<dbReference type="InterPro" id="IPR013087">
    <property type="entry name" value="Znf_C2H2_type"/>
</dbReference>
<keyword evidence="8" id="KW-0408">Iron</keyword>
<dbReference type="PANTHER" id="PTHR24379">
    <property type="entry name" value="KRAB AND ZINC FINGER DOMAIN-CONTAINING"/>
    <property type="match status" value="1"/>
</dbReference>
<protein>
    <recommendedName>
        <fullName evidence="10">C2H2-type domain-containing protein</fullName>
    </recommendedName>
</protein>
<dbReference type="FunFam" id="3.30.160.60:FF:000086">
    <property type="entry name" value="transcription factor E4F1 isoform X1"/>
    <property type="match status" value="2"/>
</dbReference>
<evidence type="ECO:0000256" key="2">
    <source>
        <dbReference type="ARBA" id="ARBA00022617"/>
    </source>
</evidence>
<evidence type="ECO:0000313" key="11">
    <source>
        <dbReference type="EMBL" id="KAL3392158.1"/>
    </source>
</evidence>
<feature type="domain" description="C2H2-type" evidence="10">
    <location>
        <begin position="293"/>
        <end position="321"/>
    </location>
</feature>
<keyword evidence="7" id="KW-0249">Electron transport</keyword>
<sequence length="341" mass="39734">MESREGTVRVKEEPSDTWRNADDHYVFDSVDSREAKNFGMLPFFESLENHTNEVVSFQKESDEKIFANFECKDKKPEPTSLSTIVCKSEHPNCQSIIKVENENQTNDTNQKILIDFECKDVKPKLKSLSTTSCKIEHQSHPQVVKVENQIQTNLLNKKLLKSRKIKIFEKRTHTKLSYEANLWPKTDQREKSFKIHINTIYKSKPFECEICQKSFGYKSNLKHHIKVVHDRCKPFECEICHASFGEKGKLNRHIIMVHDQNKPYECEICHKTFELIGNLGTHIKNVHDRNKLFECEICHKSFGEKGILNRHTTAVHARSKPFECVICHKTFGLKAVINFLS</sequence>
<feature type="domain" description="C2H2-type" evidence="10">
    <location>
        <begin position="235"/>
        <end position="263"/>
    </location>
</feature>
<evidence type="ECO:0000256" key="4">
    <source>
        <dbReference type="ARBA" id="ARBA00022737"/>
    </source>
</evidence>
<keyword evidence="3" id="KW-0479">Metal-binding</keyword>
<dbReference type="PROSITE" id="PS00028">
    <property type="entry name" value="ZINC_FINGER_C2H2_1"/>
    <property type="match status" value="4"/>
</dbReference>
<evidence type="ECO:0000256" key="5">
    <source>
        <dbReference type="ARBA" id="ARBA00022771"/>
    </source>
</evidence>
<evidence type="ECO:0000256" key="3">
    <source>
        <dbReference type="ARBA" id="ARBA00022723"/>
    </source>
</evidence>
<organism evidence="11 12">
    <name type="scientific">Trichogramma kaykai</name>
    <dbReference type="NCBI Taxonomy" id="54128"/>
    <lineage>
        <taxon>Eukaryota</taxon>
        <taxon>Metazoa</taxon>
        <taxon>Ecdysozoa</taxon>
        <taxon>Arthropoda</taxon>
        <taxon>Hexapoda</taxon>
        <taxon>Insecta</taxon>
        <taxon>Pterygota</taxon>
        <taxon>Neoptera</taxon>
        <taxon>Endopterygota</taxon>
        <taxon>Hymenoptera</taxon>
        <taxon>Apocrita</taxon>
        <taxon>Proctotrupomorpha</taxon>
        <taxon>Chalcidoidea</taxon>
        <taxon>Trichogrammatidae</taxon>
        <taxon>Trichogramma</taxon>
    </lineage>
</organism>
<keyword evidence="5 9" id="KW-0863">Zinc-finger</keyword>
<evidence type="ECO:0000256" key="7">
    <source>
        <dbReference type="ARBA" id="ARBA00022982"/>
    </source>
</evidence>
<keyword evidence="1" id="KW-0813">Transport</keyword>
<dbReference type="Pfam" id="PF00096">
    <property type="entry name" value="zf-C2H2"/>
    <property type="match status" value="1"/>
</dbReference>
<name>A0ABD2WGN8_9HYME</name>
<dbReference type="PANTHER" id="PTHR24379:SF121">
    <property type="entry name" value="C2H2-TYPE DOMAIN-CONTAINING PROTEIN"/>
    <property type="match status" value="1"/>
</dbReference>
<keyword evidence="4" id="KW-0677">Repeat</keyword>
<dbReference type="InterPro" id="IPR036236">
    <property type="entry name" value="Znf_C2H2_sf"/>
</dbReference>
<dbReference type="EMBL" id="JBJJXI010000107">
    <property type="protein sequence ID" value="KAL3392158.1"/>
    <property type="molecule type" value="Genomic_DNA"/>
</dbReference>
<evidence type="ECO:0000256" key="1">
    <source>
        <dbReference type="ARBA" id="ARBA00022448"/>
    </source>
</evidence>
<gene>
    <name evidence="11" type="ORF">TKK_013464</name>
</gene>
<dbReference type="InterPro" id="IPR020942">
    <property type="entry name" value="Cyt_c_III_dom"/>
</dbReference>
<dbReference type="Proteomes" id="UP001627154">
    <property type="component" value="Unassembled WGS sequence"/>
</dbReference>
<proteinExistence type="predicted"/>
<evidence type="ECO:0000256" key="9">
    <source>
        <dbReference type="PROSITE-ProRule" id="PRU00042"/>
    </source>
</evidence>
<dbReference type="Gene3D" id="3.30.160.60">
    <property type="entry name" value="Classic Zinc Finger"/>
    <property type="match status" value="4"/>
</dbReference>